<accession>A0A0F9PEG4</accession>
<evidence type="ECO:0000256" key="1">
    <source>
        <dbReference type="SAM" id="MobiDB-lite"/>
    </source>
</evidence>
<proteinExistence type="predicted"/>
<comment type="caution">
    <text evidence="2">The sequence shown here is derived from an EMBL/GenBank/DDBJ whole genome shotgun (WGS) entry which is preliminary data.</text>
</comment>
<feature type="region of interest" description="Disordered" evidence="1">
    <location>
        <begin position="268"/>
        <end position="295"/>
    </location>
</feature>
<reference evidence="2" key="1">
    <citation type="journal article" date="2015" name="Nature">
        <title>Complex archaea that bridge the gap between prokaryotes and eukaryotes.</title>
        <authorList>
            <person name="Spang A."/>
            <person name="Saw J.H."/>
            <person name="Jorgensen S.L."/>
            <person name="Zaremba-Niedzwiedzka K."/>
            <person name="Martijn J."/>
            <person name="Lind A.E."/>
            <person name="van Eijk R."/>
            <person name="Schleper C."/>
            <person name="Guy L."/>
            <person name="Ettema T.J."/>
        </authorList>
    </citation>
    <scope>NUCLEOTIDE SEQUENCE</scope>
</reference>
<gene>
    <name evidence="2" type="ORF">LCGC14_0853060</name>
</gene>
<evidence type="ECO:0000313" key="2">
    <source>
        <dbReference type="EMBL" id="KKN28539.1"/>
    </source>
</evidence>
<organism evidence="2">
    <name type="scientific">marine sediment metagenome</name>
    <dbReference type="NCBI Taxonomy" id="412755"/>
    <lineage>
        <taxon>unclassified sequences</taxon>
        <taxon>metagenomes</taxon>
        <taxon>ecological metagenomes</taxon>
    </lineage>
</organism>
<sequence length="381" mass="41889">MEQKKPDNKVLILEPKQMVPSVQQVIDLAPLLVESGLFPGVPNERIKKGEAVAKMLMGAEMGVSAVTSLQLIDVVKGRLRPRSQLIAAMIRGSKRYDYEIEKSDERECIIKFFDHGKLGYTSRFTIDDAKRAGLMKPDGAWFKWPKEMLFARALSAGATKFCPELLGGYQPLEEEGGYDVVDGAVTQEGQPFPSDWTGFFVYAKELGYTREQVHEILGVPTVKAWLDQGKSLADAEQALRAHKAAKERELWGGGSGAPIKTVDRATGEITGSGEVPEPIPGAADEGDAMEPPPEDGQFQDVPPGDASFEALKSATVSPERLELLRVLLKGSFRQDAKGAVKWMSIQAGHDVAHISQLSPEEVERFIEMQEGIRDRKALQTR</sequence>
<name>A0A0F9PEG4_9ZZZZ</name>
<protein>
    <submittedName>
        <fullName evidence="2">Uncharacterized protein</fullName>
    </submittedName>
</protein>
<dbReference type="EMBL" id="LAZR01002552">
    <property type="protein sequence ID" value="KKN28539.1"/>
    <property type="molecule type" value="Genomic_DNA"/>
</dbReference>
<dbReference type="AlphaFoldDB" id="A0A0F9PEG4"/>